<dbReference type="RefSeq" id="WP_010879658.1">
    <property type="nucleotide sequence ID" value="NZ_CP006577.1"/>
</dbReference>
<dbReference type="GO" id="GO:0110001">
    <property type="term" value="C:toxin-antitoxin complex"/>
    <property type="evidence" value="ECO:0007669"/>
    <property type="project" value="InterPro"/>
</dbReference>
<dbReference type="Gene3D" id="1.20.120.580">
    <property type="entry name" value="bsu32300-like"/>
    <property type="match status" value="1"/>
</dbReference>
<evidence type="ECO:0000256" key="5">
    <source>
        <dbReference type="ARBA" id="ARBA00024207"/>
    </source>
</evidence>
<dbReference type="KEGG" id="afg:AFULGI_00024400"/>
<keyword evidence="2" id="KW-1277">Toxin-antitoxin system</keyword>
<reference evidence="6 7" key="1">
    <citation type="submission" date="2013-07" db="EMBL/GenBank/DDBJ databases">
        <title>Genome of Archaeoglobus fulgidus.</title>
        <authorList>
            <person name="Fiebig A."/>
            <person name="Birkeland N.-K."/>
        </authorList>
    </citation>
    <scope>NUCLEOTIDE SEQUENCE [LARGE SCALE GENOMIC DNA]</scope>
    <source>
        <strain evidence="6 7">DSM 8774</strain>
    </source>
</reference>
<evidence type="ECO:0000313" key="6">
    <source>
        <dbReference type="EMBL" id="AIG99157.1"/>
    </source>
</evidence>
<keyword evidence="4" id="KW-0378">Hydrolase</keyword>
<dbReference type="AlphaFoldDB" id="A0A075WH92"/>
<gene>
    <name evidence="6" type="ORF">AFULGI_00024400</name>
</gene>
<name>A0A075WH92_ARCFL</name>
<evidence type="ECO:0000313" key="7">
    <source>
        <dbReference type="Proteomes" id="UP000028501"/>
    </source>
</evidence>
<proteinExistence type="inferred from homology"/>
<dbReference type="GeneID" id="24795916"/>
<evidence type="ECO:0000256" key="1">
    <source>
        <dbReference type="ARBA" id="ARBA00022553"/>
    </source>
</evidence>
<dbReference type="InterPro" id="IPR008201">
    <property type="entry name" value="HepT-like"/>
</dbReference>
<dbReference type="Pfam" id="PF01934">
    <property type="entry name" value="HepT-like"/>
    <property type="match status" value="1"/>
</dbReference>
<evidence type="ECO:0000256" key="3">
    <source>
        <dbReference type="ARBA" id="ARBA00022722"/>
    </source>
</evidence>
<keyword evidence="1" id="KW-0597">Phosphoprotein</keyword>
<comment type="similarity">
    <text evidence="5">Belongs to the HepT RNase toxin family.</text>
</comment>
<evidence type="ECO:0000256" key="2">
    <source>
        <dbReference type="ARBA" id="ARBA00022649"/>
    </source>
</evidence>
<dbReference type="InterPro" id="IPR037038">
    <property type="entry name" value="HepT-like_sf"/>
</dbReference>
<dbReference type="GO" id="GO:0004540">
    <property type="term" value="F:RNA nuclease activity"/>
    <property type="evidence" value="ECO:0007669"/>
    <property type="project" value="InterPro"/>
</dbReference>
<dbReference type="EMBL" id="CP006577">
    <property type="protein sequence ID" value="AIG99157.1"/>
    <property type="molecule type" value="Genomic_DNA"/>
</dbReference>
<protein>
    <recommendedName>
        <fullName evidence="8">DUF86 domain-containing protein</fullName>
    </recommendedName>
</protein>
<evidence type="ECO:0008006" key="8">
    <source>
        <dbReference type="Google" id="ProtNLM"/>
    </source>
</evidence>
<dbReference type="Proteomes" id="UP000028501">
    <property type="component" value="Chromosome"/>
</dbReference>
<keyword evidence="3" id="KW-0540">Nuclease</keyword>
<dbReference type="HOGENOM" id="CLU_152343_0_0_2"/>
<organism evidence="6 7">
    <name type="scientific">Archaeoglobus fulgidus DSM 8774</name>
    <dbReference type="NCBI Taxonomy" id="1344584"/>
    <lineage>
        <taxon>Archaea</taxon>
        <taxon>Methanobacteriati</taxon>
        <taxon>Methanobacteriota</taxon>
        <taxon>Archaeoglobi</taxon>
        <taxon>Archaeoglobales</taxon>
        <taxon>Archaeoglobaceae</taxon>
        <taxon>Archaeoglobus</taxon>
    </lineage>
</organism>
<accession>A0A075WH92</accession>
<dbReference type="GO" id="GO:0016787">
    <property type="term" value="F:hydrolase activity"/>
    <property type="evidence" value="ECO:0007669"/>
    <property type="project" value="UniProtKB-KW"/>
</dbReference>
<evidence type="ECO:0000256" key="4">
    <source>
        <dbReference type="ARBA" id="ARBA00022801"/>
    </source>
</evidence>
<sequence>MDEKRIARYLDKFGHIEERVGDILNWIEEAKVDKKSRLAVYKAAQEAVEAACDLVAMFLRDSGVPPKDDYTNFQKWGEMVDKNISECLKVANGLRNRLVHRYNGLDDRIALNSIEEIIPCLQEFVKVMKSWLRKKM</sequence>